<evidence type="ECO:0000259" key="6">
    <source>
        <dbReference type="PROSITE" id="PS50089"/>
    </source>
</evidence>
<evidence type="ECO:0000256" key="3">
    <source>
        <dbReference type="ARBA" id="ARBA00022833"/>
    </source>
</evidence>
<dbReference type="Pfam" id="PF13445">
    <property type="entry name" value="zf-RING_UBOX"/>
    <property type="match status" value="1"/>
</dbReference>
<dbReference type="PANTHER" id="PTHR47156">
    <property type="entry name" value="PROTEIN CBG20824"/>
    <property type="match status" value="1"/>
</dbReference>
<dbReference type="PROSITE" id="PS00518">
    <property type="entry name" value="ZF_RING_1"/>
    <property type="match status" value="1"/>
</dbReference>
<dbReference type="PANTHER" id="PTHR47156:SF9">
    <property type="entry name" value="PROTEIN CBG26870"/>
    <property type="match status" value="1"/>
</dbReference>
<dbReference type="Proteomes" id="UP000230233">
    <property type="component" value="Chromosome II"/>
</dbReference>
<organism evidence="8 9">
    <name type="scientific">Caenorhabditis nigoni</name>
    <dbReference type="NCBI Taxonomy" id="1611254"/>
    <lineage>
        <taxon>Eukaryota</taxon>
        <taxon>Metazoa</taxon>
        <taxon>Ecdysozoa</taxon>
        <taxon>Nematoda</taxon>
        <taxon>Chromadorea</taxon>
        <taxon>Rhabditida</taxon>
        <taxon>Rhabditina</taxon>
        <taxon>Rhabditomorpha</taxon>
        <taxon>Rhabditoidea</taxon>
        <taxon>Rhabditidae</taxon>
        <taxon>Peloderinae</taxon>
        <taxon>Caenorhabditis</taxon>
    </lineage>
</organism>
<keyword evidence="1" id="KW-0479">Metal-binding</keyword>
<dbReference type="EMBL" id="PDUG01000002">
    <property type="protein sequence ID" value="PIC44066.1"/>
    <property type="molecule type" value="Genomic_DNA"/>
</dbReference>
<dbReference type="GO" id="GO:0008270">
    <property type="term" value="F:zinc ion binding"/>
    <property type="evidence" value="ECO:0007669"/>
    <property type="project" value="UniProtKB-KW"/>
</dbReference>
<dbReference type="InterPro" id="IPR027370">
    <property type="entry name" value="Znf-RING_euk"/>
</dbReference>
<sequence>MQNLRTGLALCQICEREFTEDDDLIPRILSECGHTLCTECIRKIAETNKNTIHCPFDRISTSIPGGDVKKLKKNFTILQMKEEERFRKRQMSSTKRDKKARSNDGTCDENPAHRAANFCKSCDADLCDECWDLVHSLTILAHHEKSSLFAKPIEAPPCAVHLDEKAAFVCTVAACKTMGTRLMCPVCYKEENSGHFNHGYVHLQAEVAEVRTKMLHAMKTAENKEAEITKNIVKLQQVIQTYSADGSAFTDKLLELKRFRYFAPEKDEIIESKMKDAVEQRIDRLLQRIANQRADLDWIRKNKASLDRLMASNNVKLVSQRWEVDMTVGRIESAVIKHPKALAVCANCIVHVPSLSPFKIEMRPAYRLEIRDNTNALTSFFDQKSTLVSAKTNLRRFKNHFFRLIEQHEVSSICSEGLSLIIVVDPFNGDHDKHCDALELLENATAYESIVVGLTPFNFQAISTFLAKLVDIGERDPRVRIVYINDQERDVEQMVEFAMSR</sequence>
<evidence type="ECO:0000259" key="7">
    <source>
        <dbReference type="PROSITE" id="PS50119"/>
    </source>
</evidence>
<dbReference type="InterPro" id="IPR013083">
    <property type="entry name" value="Znf_RING/FYVE/PHD"/>
</dbReference>
<dbReference type="PROSITE" id="PS50089">
    <property type="entry name" value="ZF_RING_2"/>
    <property type="match status" value="1"/>
</dbReference>
<dbReference type="Gene3D" id="3.30.160.60">
    <property type="entry name" value="Classic Zinc Finger"/>
    <property type="match status" value="1"/>
</dbReference>
<feature type="region of interest" description="Disordered" evidence="5">
    <location>
        <begin position="85"/>
        <end position="107"/>
    </location>
</feature>
<evidence type="ECO:0000256" key="4">
    <source>
        <dbReference type="PROSITE-ProRule" id="PRU00024"/>
    </source>
</evidence>
<dbReference type="InterPro" id="IPR017907">
    <property type="entry name" value="Znf_RING_CS"/>
</dbReference>
<reference evidence="9" key="1">
    <citation type="submission" date="2017-10" db="EMBL/GenBank/DDBJ databases">
        <title>Rapid genome shrinkage in a self-fertile nematode reveals novel sperm competition proteins.</title>
        <authorList>
            <person name="Yin D."/>
            <person name="Schwarz E.M."/>
            <person name="Thomas C.G."/>
            <person name="Felde R.L."/>
            <person name="Korf I.F."/>
            <person name="Cutter A.D."/>
            <person name="Schartner C.M."/>
            <person name="Ralston E.J."/>
            <person name="Meyer B.J."/>
            <person name="Haag E.S."/>
        </authorList>
    </citation>
    <scope>NUCLEOTIDE SEQUENCE [LARGE SCALE GENOMIC DNA]</scope>
    <source>
        <strain evidence="9">JU1422</strain>
    </source>
</reference>
<keyword evidence="2 4" id="KW-0863">Zinc-finger</keyword>
<evidence type="ECO:0000313" key="8">
    <source>
        <dbReference type="EMBL" id="PIC44066.1"/>
    </source>
</evidence>
<keyword evidence="9" id="KW-1185">Reference proteome</keyword>
<dbReference type="SUPFAM" id="SSF57850">
    <property type="entry name" value="RING/U-box"/>
    <property type="match status" value="1"/>
</dbReference>
<dbReference type="InterPro" id="IPR001841">
    <property type="entry name" value="Znf_RING"/>
</dbReference>
<dbReference type="InterPro" id="IPR000315">
    <property type="entry name" value="Znf_B-box"/>
</dbReference>
<name>A0A2G5UXU7_9PELO</name>
<comment type="caution">
    <text evidence="8">The sequence shown here is derived from an EMBL/GenBank/DDBJ whole genome shotgun (WGS) entry which is preliminary data.</text>
</comment>
<dbReference type="InterPro" id="IPR052667">
    <property type="entry name" value="E3_ubiquitin-ligase_RING"/>
</dbReference>
<accession>A0A2G5UXU7</accession>
<feature type="domain" description="B box-type" evidence="7">
    <location>
        <begin position="102"/>
        <end position="148"/>
    </location>
</feature>
<dbReference type="AlphaFoldDB" id="A0A2G5UXU7"/>
<evidence type="ECO:0000313" key="9">
    <source>
        <dbReference type="Proteomes" id="UP000230233"/>
    </source>
</evidence>
<dbReference type="Gene3D" id="3.30.40.10">
    <property type="entry name" value="Zinc/RING finger domain, C3HC4 (zinc finger)"/>
    <property type="match status" value="1"/>
</dbReference>
<keyword evidence="3" id="KW-0862">Zinc</keyword>
<feature type="domain" description="RING-type" evidence="6">
    <location>
        <begin position="11"/>
        <end position="58"/>
    </location>
</feature>
<dbReference type="SMART" id="SM00184">
    <property type="entry name" value="RING"/>
    <property type="match status" value="1"/>
</dbReference>
<dbReference type="PROSITE" id="PS50119">
    <property type="entry name" value="ZF_BBOX"/>
    <property type="match status" value="1"/>
</dbReference>
<evidence type="ECO:0000256" key="2">
    <source>
        <dbReference type="ARBA" id="ARBA00022771"/>
    </source>
</evidence>
<protein>
    <recommendedName>
        <fullName evidence="10">RING-type domain-containing protein</fullName>
    </recommendedName>
</protein>
<evidence type="ECO:0000256" key="5">
    <source>
        <dbReference type="SAM" id="MobiDB-lite"/>
    </source>
</evidence>
<evidence type="ECO:0000256" key="1">
    <source>
        <dbReference type="ARBA" id="ARBA00022723"/>
    </source>
</evidence>
<evidence type="ECO:0008006" key="10">
    <source>
        <dbReference type="Google" id="ProtNLM"/>
    </source>
</evidence>
<dbReference type="OrthoDB" id="5775596at2759"/>
<proteinExistence type="predicted"/>
<dbReference type="STRING" id="1611254.A0A2G5UXU7"/>
<gene>
    <name evidence="8" type="primary">Cni-ZK945.4</name>
    <name evidence="8" type="synonym">Cnig_chr_II.g4562</name>
    <name evidence="8" type="ORF">B9Z55_004562</name>
</gene>